<proteinExistence type="predicted"/>
<accession>A0ABY6FGF7</accession>
<evidence type="ECO:0000313" key="1">
    <source>
        <dbReference type="EMBL" id="UXZ96723.1"/>
    </source>
</evidence>
<keyword evidence="1" id="KW-0378">Hydrolase</keyword>
<organism evidence="1 2">
    <name type="scientific">Pseudomonas phytophila</name>
    <dbReference type="NCBI Taxonomy" id="2867264"/>
    <lineage>
        <taxon>Bacteria</taxon>
        <taxon>Pseudomonadati</taxon>
        <taxon>Pseudomonadota</taxon>
        <taxon>Gammaproteobacteria</taxon>
        <taxon>Pseudomonadales</taxon>
        <taxon>Pseudomonadaceae</taxon>
        <taxon>Pseudomonas</taxon>
    </lineage>
</organism>
<dbReference type="InterPro" id="IPR043504">
    <property type="entry name" value="Peptidase_S1_PA_chymotrypsin"/>
</dbReference>
<sequence>MNIQITGITIAALLAFALAPVVHSKDYGNGRENLAPSLLLENSNGQNDHWKGIGRLIINASHPDSHCTATLIDTRDHDTGTSGPAYVLTSAHCVSFDSMNVVAHQASDGHIDFNYFHDTANDHRRYALKQVAWSRLRGLDMAIVELDASLQTLMDNGIQPLQLKTSTPAIAAELLIVGAPTQYPERGLRLSTCRHVSIETLIEQPAIHRGFYKDNCQGLRPGSSGSPLLDRYSNEVLGVVSTSTATSLPENRCMEDAPCELKNGWPHWSAGTNYASPTAHLQHCFAQGLFRASTAGCDLMPSVTFSQKRPMVNYYQRVKYDADGSATLPTWQFAFSLDQPLYRYKSVRDPQLCESPNHYSDVMSAEDAQINDPVGAEPGIYLLCIVGVDSSEQSPTVAMMKSPLVIATEIAEPGPTRAPQFDITRQNNGDHSIQWHFSNPTLSAYEYKAGAESETDCDEPEGYAITFDDVQIGASELPVKLCTKAFDMSGQRSAPRMDLLGA</sequence>
<reference evidence="1" key="1">
    <citation type="submission" date="2021-08" db="EMBL/GenBank/DDBJ databases">
        <title>Complete genome sequence of Pseudomonas phytophila.</title>
        <authorList>
            <person name="Weir B.S."/>
            <person name="Templeton M.D."/>
            <person name="Arshed S."/>
            <person name="Andersen M.T."/>
            <person name="Jayaraman J."/>
        </authorList>
    </citation>
    <scope>NUCLEOTIDE SEQUENCE</scope>
    <source>
        <strain evidence="1">ICMP 23753</strain>
    </source>
</reference>
<dbReference type="InterPro" id="IPR009003">
    <property type="entry name" value="Peptidase_S1_PA"/>
</dbReference>
<protein>
    <submittedName>
        <fullName evidence="1">Serine protease</fullName>
    </submittedName>
</protein>
<evidence type="ECO:0000313" key="2">
    <source>
        <dbReference type="Proteomes" id="UP001063228"/>
    </source>
</evidence>
<dbReference type="GO" id="GO:0006508">
    <property type="term" value="P:proteolysis"/>
    <property type="evidence" value="ECO:0007669"/>
    <property type="project" value="UniProtKB-KW"/>
</dbReference>
<gene>
    <name evidence="1" type="ORF">K3169_02075</name>
</gene>
<dbReference type="SUPFAM" id="SSF50494">
    <property type="entry name" value="Trypsin-like serine proteases"/>
    <property type="match status" value="1"/>
</dbReference>
<dbReference type="Gene3D" id="2.40.10.10">
    <property type="entry name" value="Trypsin-like serine proteases"/>
    <property type="match status" value="2"/>
</dbReference>
<dbReference type="Pfam" id="PF13365">
    <property type="entry name" value="Trypsin_2"/>
    <property type="match status" value="1"/>
</dbReference>
<keyword evidence="2" id="KW-1185">Reference proteome</keyword>
<dbReference type="Proteomes" id="UP001063228">
    <property type="component" value="Chromosome"/>
</dbReference>
<dbReference type="GO" id="GO:0008233">
    <property type="term" value="F:peptidase activity"/>
    <property type="evidence" value="ECO:0007669"/>
    <property type="project" value="UniProtKB-KW"/>
</dbReference>
<keyword evidence="1" id="KW-0645">Protease</keyword>
<dbReference type="RefSeq" id="WP_263269782.1">
    <property type="nucleotide sequence ID" value="NZ_CP081201.1"/>
</dbReference>
<dbReference type="EMBL" id="CP081201">
    <property type="protein sequence ID" value="UXZ96723.1"/>
    <property type="molecule type" value="Genomic_DNA"/>
</dbReference>
<name>A0ABY6FGF7_9PSED</name>